<evidence type="ECO:0000256" key="5">
    <source>
        <dbReference type="ARBA" id="ARBA00022692"/>
    </source>
</evidence>
<dbReference type="InterPro" id="IPR036691">
    <property type="entry name" value="Endo/exonu/phosph_ase_sf"/>
</dbReference>
<keyword evidence="16" id="KW-1185">Reference proteome</keyword>
<evidence type="ECO:0000256" key="10">
    <source>
        <dbReference type="ARBA" id="ARBA00022989"/>
    </source>
</evidence>
<dbReference type="EMBL" id="KV460233">
    <property type="protein sequence ID" value="PQM43897.1"/>
    <property type="molecule type" value="Genomic_DNA"/>
</dbReference>
<evidence type="ECO:0000256" key="3">
    <source>
        <dbReference type="ARBA" id="ARBA00004991"/>
    </source>
</evidence>
<evidence type="ECO:0000313" key="15">
    <source>
        <dbReference type="EMBL" id="PQM43897.1"/>
    </source>
</evidence>
<evidence type="ECO:0000313" key="16">
    <source>
        <dbReference type="Proteomes" id="UP000091956"/>
    </source>
</evidence>
<organism evidence="15 16">
    <name type="scientific">Pseudogymnoascus verrucosus</name>
    <dbReference type="NCBI Taxonomy" id="342668"/>
    <lineage>
        <taxon>Eukaryota</taxon>
        <taxon>Fungi</taxon>
        <taxon>Dikarya</taxon>
        <taxon>Ascomycota</taxon>
        <taxon>Pezizomycotina</taxon>
        <taxon>Leotiomycetes</taxon>
        <taxon>Thelebolales</taxon>
        <taxon>Thelebolaceae</taxon>
        <taxon>Pseudogymnoascus</taxon>
    </lineage>
</organism>
<dbReference type="InterPro" id="IPR005135">
    <property type="entry name" value="Endo/exonuclease/phosphatase"/>
</dbReference>
<dbReference type="RefSeq" id="XP_059320227.1">
    <property type="nucleotide sequence ID" value="XM_059464244.1"/>
</dbReference>
<protein>
    <submittedName>
        <fullName evidence="15">Phospholipase C type enzyme</fullName>
    </submittedName>
</protein>
<keyword evidence="12 13" id="KW-0472">Membrane</keyword>
<dbReference type="FunFam" id="3.60.10.10:FF:000059">
    <property type="entry name" value="Inositol phosphosphingolipids phospholipase C"/>
    <property type="match status" value="1"/>
</dbReference>
<proteinExistence type="inferred from homology"/>
<dbReference type="PANTHER" id="PTHR16320:SF24">
    <property type="entry name" value="PHOSPHODIESTERASE, PUTATIVE-RELATED"/>
    <property type="match status" value="1"/>
</dbReference>
<dbReference type="SUPFAM" id="SSF56219">
    <property type="entry name" value="DNase I-like"/>
    <property type="match status" value="1"/>
</dbReference>
<dbReference type="GO" id="GO:0046872">
    <property type="term" value="F:metal ion binding"/>
    <property type="evidence" value="ECO:0007669"/>
    <property type="project" value="UniProtKB-KW"/>
</dbReference>
<dbReference type="GeneID" id="84234342"/>
<evidence type="ECO:0000256" key="11">
    <source>
        <dbReference type="ARBA" id="ARBA00023098"/>
    </source>
</evidence>
<evidence type="ECO:0000256" key="1">
    <source>
        <dbReference type="ARBA" id="ARBA00004141"/>
    </source>
</evidence>
<evidence type="ECO:0000256" key="6">
    <source>
        <dbReference type="ARBA" id="ARBA00022723"/>
    </source>
</evidence>
<keyword evidence="10 13" id="KW-1133">Transmembrane helix</keyword>
<evidence type="ECO:0000256" key="12">
    <source>
        <dbReference type="ARBA" id="ARBA00023136"/>
    </source>
</evidence>
<gene>
    <name evidence="15" type="primary">ISC1</name>
    <name evidence="15" type="ORF">VE01_10793</name>
</gene>
<dbReference type="STRING" id="342668.A0A2P6FGX5"/>
<feature type="transmembrane region" description="Helical" evidence="13">
    <location>
        <begin position="438"/>
        <end position="464"/>
    </location>
</feature>
<accession>A0A2P6FGX5</accession>
<dbReference type="PANTHER" id="PTHR16320">
    <property type="entry name" value="SPHINGOMYELINASE FAMILY MEMBER"/>
    <property type="match status" value="1"/>
</dbReference>
<reference evidence="15 16" key="1">
    <citation type="submission" date="2016-03" db="EMBL/GenBank/DDBJ databases">
        <title>Comparative genomics of Pseudogymnoascus destructans, the fungus causing white-nose syndrome of bats.</title>
        <authorList>
            <person name="Palmer J.M."/>
            <person name="Drees K.P."/>
            <person name="Foster J.T."/>
            <person name="Lindner D.L."/>
        </authorList>
    </citation>
    <scope>NUCLEOTIDE SEQUENCE [LARGE SCALE GENOMIC DNA]</scope>
    <source>
        <strain evidence="15 16">UAMH 10579</strain>
    </source>
</reference>
<dbReference type="GO" id="GO:0004767">
    <property type="term" value="F:sphingomyelin phosphodiesterase activity"/>
    <property type="evidence" value="ECO:0007669"/>
    <property type="project" value="InterPro"/>
</dbReference>
<keyword evidence="8" id="KW-0460">Magnesium</keyword>
<evidence type="ECO:0000256" key="7">
    <source>
        <dbReference type="ARBA" id="ARBA00022801"/>
    </source>
</evidence>
<dbReference type="Pfam" id="PF03372">
    <property type="entry name" value="Exo_endo_phos"/>
    <property type="match status" value="1"/>
</dbReference>
<evidence type="ECO:0000256" key="8">
    <source>
        <dbReference type="ARBA" id="ARBA00022842"/>
    </source>
</evidence>
<dbReference type="GO" id="GO:0016020">
    <property type="term" value="C:membrane"/>
    <property type="evidence" value="ECO:0007669"/>
    <property type="project" value="UniProtKB-SubCell"/>
</dbReference>
<comment type="subcellular location">
    <subcellularLocation>
        <location evidence="1">Membrane</location>
        <topology evidence="1">Multi-pass membrane protein</topology>
    </subcellularLocation>
</comment>
<dbReference type="Proteomes" id="UP000091956">
    <property type="component" value="Unassembled WGS sequence"/>
</dbReference>
<sequence>MPPYIPYQPTPLPSIAVEMASTPEELHILTLNCWGLKYISTLQHERLLEIGKRIVTAEPTPQIVGLQELWTHEDYVAIRKETRHILPYGKLYYGGIFGAGLAILSKWPIEESSMVPYRLNGRPTAFFRGDWYVGKGVACARIRIGSGPKDIVEVFTTHLHAPYEVEPHDSYICHRTAQAWEIAKLIRGAADRGHLAIALGDFNMIPLSLAHRLVTSHAPVQDVWRALHPDSSLGAAIDKSEKARMRGVPTAAMNLSENGITCDSVLNTWRWSKEKQQKLGPGKPAITIPLSTSDPKAKRLDYIFAGDGKRHGEAGAWVVESAYVGMTEPHPTFQCSLSDHFSVGATLRWSGIAGQESNVALSSPPVTHGHTESGSEKYRSLSVSYLPPSTYDEILEMIYSYTLREGKQRRWRLYHFIGSLVISIGCLIAIWWSPRNFVSFLLMLLSTLGLSAGVIDGLIGGLFVGSELRALKEFEWEIKNARGAAGGVEHDDRHEVKDW</sequence>
<comment type="pathway">
    <text evidence="2">Lipid metabolism; sphingolipid metabolism.</text>
</comment>
<keyword evidence="9" id="KW-0746">Sphingolipid metabolism</keyword>
<evidence type="ECO:0000256" key="9">
    <source>
        <dbReference type="ARBA" id="ARBA00022919"/>
    </source>
</evidence>
<keyword evidence="5 13" id="KW-0812">Transmembrane</keyword>
<keyword evidence="11" id="KW-0443">Lipid metabolism</keyword>
<name>A0A2P6FGX5_9PEZI</name>
<dbReference type="Gene3D" id="3.60.10.10">
    <property type="entry name" value="Endonuclease/exonuclease/phosphatase"/>
    <property type="match status" value="1"/>
</dbReference>
<dbReference type="GO" id="GO:0006665">
    <property type="term" value="P:sphingolipid metabolic process"/>
    <property type="evidence" value="ECO:0007669"/>
    <property type="project" value="UniProtKB-KW"/>
</dbReference>
<evidence type="ECO:0000256" key="4">
    <source>
        <dbReference type="ARBA" id="ARBA00006335"/>
    </source>
</evidence>
<dbReference type="AlphaFoldDB" id="A0A2P6FGX5"/>
<dbReference type="InterPro" id="IPR038772">
    <property type="entry name" value="Sph/SMPD2-like"/>
</dbReference>
<comment type="similarity">
    <text evidence="4">Belongs to the neutral sphingomyelinase family.</text>
</comment>
<keyword evidence="7" id="KW-0378">Hydrolase</keyword>
<evidence type="ECO:0000256" key="13">
    <source>
        <dbReference type="SAM" id="Phobius"/>
    </source>
</evidence>
<comment type="pathway">
    <text evidence="3">Sphingolipid metabolism.</text>
</comment>
<evidence type="ECO:0000256" key="2">
    <source>
        <dbReference type="ARBA" id="ARBA00004760"/>
    </source>
</evidence>
<reference evidence="16" key="2">
    <citation type="journal article" date="2018" name="Nat. Commun.">
        <title>Extreme sensitivity to ultraviolet light in the fungal pathogen causing white-nose syndrome of bats.</title>
        <authorList>
            <person name="Palmer J.M."/>
            <person name="Drees K.P."/>
            <person name="Foster J.T."/>
            <person name="Lindner D.L."/>
        </authorList>
    </citation>
    <scope>NUCLEOTIDE SEQUENCE [LARGE SCALE GENOMIC DNA]</scope>
    <source>
        <strain evidence="16">UAMH 10579</strain>
    </source>
</reference>
<evidence type="ECO:0000259" key="14">
    <source>
        <dbReference type="Pfam" id="PF03372"/>
    </source>
</evidence>
<feature type="domain" description="Endonuclease/exonuclease/phosphatase" evidence="14">
    <location>
        <begin position="29"/>
        <end position="340"/>
    </location>
</feature>
<keyword evidence="6" id="KW-0479">Metal-binding</keyword>
<feature type="transmembrane region" description="Helical" evidence="13">
    <location>
        <begin position="413"/>
        <end position="432"/>
    </location>
</feature>